<dbReference type="AlphaFoldDB" id="A0AAE9JI72"/>
<protein>
    <submittedName>
        <fullName evidence="2">Uncharacterized protein</fullName>
    </submittedName>
</protein>
<keyword evidence="4" id="KW-1185">Reference proteome</keyword>
<dbReference type="EMBL" id="CP090894">
    <property type="protein sequence ID" value="ULT97878.1"/>
    <property type="molecule type" value="Genomic_DNA"/>
</dbReference>
<evidence type="ECO:0000313" key="1">
    <source>
        <dbReference type="EMBL" id="ULT97878.1"/>
    </source>
</evidence>
<dbReference type="EMBL" id="CP092623">
    <property type="protein sequence ID" value="UMM31058.1"/>
    <property type="molecule type" value="Genomic_DNA"/>
</dbReference>
<proteinExistence type="predicted"/>
<evidence type="ECO:0000313" key="3">
    <source>
        <dbReference type="Proteomes" id="UP000827892"/>
    </source>
</evidence>
<sequence length="105" mass="12186">MATPGSAISKYVFRCSTHLRAQKKVKVTLQMLMDLKTPLAVLEVFDIKELVKRYAENPEYKESARKVLQKIRQMKVEEKRRATRKTLDADGVRIPRIQKKTIAVK</sequence>
<name>A0AAE9JI72_CAEBR</name>
<dbReference type="RefSeq" id="XP_002645130.2">
    <property type="nucleotide sequence ID" value="XM_002645084.2"/>
</dbReference>
<dbReference type="KEGG" id="cbr:CBG_16824"/>
<accession>A0AAE9JI72</accession>
<organism evidence="2 4">
    <name type="scientific">Caenorhabditis briggsae</name>
    <dbReference type="NCBI Taxonomy" id="6238"/>
    <lineage>
        <taxon>Eukaryota</taxon>
        <taxon>Metazoa</taxon>
        <taxon>Ecdysozoa</taxon>
        <taxon>Nematoda</taxon>
        <taxon>Chromadorea</taxon>
        <taxon>Rhabditida</taxon>
        <taxon>Rhabditina</taxon>
        <taxon>Rhabditomorpha</taxon>
        <taxon>Rhabditoidea</taxon>
        <taxon>Rhabditidae</taxon>
        <taxon>Peloderinae</taxon>
        <taxon>Caenorhabditis</taxon>
    </lineage>
</organism>
<evidence type="ECO:0000313" key="4">
    <source>
        <dbReference type="Proteomes" id="UP000829354"/>
    </source>
</evidence>
<dbReference type="Proteomes" id="UP000829354">
    <property type="component" value="Chromosome IV"/>
</dbReference>
<reference evidence="2 4" key="1">
    <citation type="submission" date="2022-04" db="EMBL/GenBank/DDBJ databases">
        <title>Chromosome-level reference genomes for two strains of Caenorhabditis briggsae: an improved platform for comparative genomics.</title>
        <authorList>
            <person name="Stevens L."/>
            <person name="Andersen E."/>
        </authorList>
    </citation>
    <scope>NUCLEOTIDE SEQUENCE [LARGE SCALE GENOMIC DNA]</scope>
    <source>
        <strain evidence="2">VX34</strain>
        <tissue evidence="2">Whole-organism</tissue>
    </source>
</reference>
<evidence type="ECO:0000313" key="2">
    <source>
        <dbReference type="EMBL" id="UMM31058.1"/>
    </source>
</evidence>
<gene>
    <name evidence="1" type="ORF">L3Y34_005606</name>
    <name evidence="2" type="ORF">L5515_012692</name>
</gene>
<dbReference type="Proteomes" id="UP000827892">
    <property type="component" value="Chromosome IV"/>
</dbReference>
<reference evidence="1 3" key="2">
    <citation type="submission" date="2022-05" db="EMBL/GenBank/DDBJ databases">
        <title>Chromosome-level reference genomes for two strains of Caenorhabditis briggsae: an improved platform for comparative genomics.</title>
        <authorList>
            <person name="Stevens L."/>
            <person name="Andersen E.C."/>
        </authorList>
    </citation>
    <scope>NUCLEOTIDE SEQUENCE [LARGE SCALE GENOMIC DNA]</scope>
    <source>
        <strain evidence="1">QX1410_ONT</strain>
        <tissue evidence="1">Whole-organism</tissue>
    </source>
</reference>